<gene>
    <name evidence="5" type="primary">rplY</name>
    <name evidence="5" type="synonym">ctc</name>
    <name evidence="9" type="ORF">GCM10022239_13790</name>
</gene>
<dbReference type="Pfam" id="PF14693">
    <property type="entry name" value="Ribosomal_TL5_C"/>
    <property type="match status" value="1"/>
</dbReference>
<dbReference type="SUPFAM" id="SSF50715">
    <property type="entry name" value="Ribosomal protein L25-like"/>
    <property type="match status" value="1"/>
</dbReference>
<evidence type="ECO:0000313" key="9">
    <source>
        <dbReference type="EMBL" id="GAA3739425.1"/>
    </source>
</evidence>
<dbReference type="InterPro" id="IPR037121">
    <property type="entry name" value="Ribosomal_bL25_C"/>
</dbReference>
<feature type="domain" description="Large ribosomal subunit protein bL25 L25" evidence="7">
    <location>
        <begin position="24"/>
        <end position="108"/>
    </location>
</feature>
<evidence type="ECO:0000256" key="2">
    <source>
        <dbReference type="ARBA" id="ARBA00022884"/>
    </source>
</evidence>
<dbReference type="InterPro" id="IPR020056">
    <property type="entry name" value="Rbsml_bL25/Gln-tRNA_synth_N"/>
</dbReference>
<feature type="region of interest" description="Disordered" evidence="6">
    <location>
        <begin position="1"/>
        <end position="20"/>
    </location>
</feature>
<dbReference type="Proteomes" id="UP001501004">
    <property type="component" value="Unassembled WGS sequence"/>
</dbReference>
<feature type="region of interest" description="Disordered" evidence="6">
    <location>
        <begin position="201"/>
        <end position="239"/>
    </location>
</feature>
<keyword evidence="10" id="KW-1185">Reference proteome</keyword>
<dbReference type="InterPro" id="IPR001021">
    <property type="entry name" value="Ribosomal_bL25_long"/>
</dbReference>
<dbReference type="NCBIfam" id="TIGR00731">
    <property type="entry name" value="bL25_bact_ctc"/>
    <property type="match status" value="1"/>
</dbReference>
<dbReference type="InterPro" id="IPR020930">
    <property type="entry name" value="Ribosomal_uL5_bac-type"/>
</dbReference>
<evidence type="ECO:0000256" key="4">
    <source>
        <dbReference type="ARBA" id="ARBA00023274"/>
    </source>
</evidence>
<keyword evidence="1 5" id="KW-0699">rRNA-binding</keyword>
<dbReference type="InterPro" id="IPR029751">
    <property type="entry name" value="Ribosomal_L25_dom"/>
</dbReference>
<name>A0ABP7FME1_9MICO</name>
<comment type="subunit">
    <text evidence="5">Part of the 50S ribosomal subunit; part of the 5S rRNA/L5/L18/L25 subcomplex. Contacts the 5S rRNA. Binds to the 5S rRNA independently of L5 and L18.</text>
</comment>
<dbReference type="NCBIfam" id="NF004131">
    <property type="entry name" value="PRK05618.2-1"/>
    <property type="match status" value="1"/>
</dbReference>
<dbReference type="RefSeq" id="WP_344755088.1">
    <property type="nucleotide sequence ID" value="NZ_BAABAE010000003.1"/>
</dbReference>
<dbReference type="InterPro" id="IPR011035">
    <property type="entry name" value="Ribosomal_bL25/Gln-tRNA_synth"/>
</dbReference>
<protein>
    <recommendedName>
        <fullName evidence="5">Large ribosomal subunit protein bL25</fullName>
    </recommendedName>
    <alternativeName>
        <fullName evidence="5">General stress protein CTC</fullName>
    </alternativeName>
</protein>
<proteinExistence type="inferred from homology"/>
<comment type="caution">
    <text evidence="9">The sequence shown here is derived from an EMBL/GenBank/DDBJ whole genome shotgun (WGS) entry which is preliminary data.</text>
</comment>
<feature type="domain" description="Large ribosomal subunit protein bL25 beta" evidence="8">
    <location>
        <begin position="116"/>
        <end position="195"/>
    </location>
</feature>
<organism evidence="9 10">
    <name type="scientific">Leifsonella bigeumensis</name>
    <dbReference type="NCBI Taxonomy" id="433643"/>
    <lineage>
        <taxon>Bacteria</taxon>
        <taxon>Bacillati</taxon>
        <taxon>Actinomycetota</taxon>
        <taxon>Actinomycetes</taxon>
        <taxon>Micrococcales</taxon>
        <taxon>Microbacteriaceae</taxon>
        <taxon>Leifsonella</taxon>
    </lineage>
</organism>
<dbReference type="InterPro" id="IPR020057">
    <property type="entry name" value="Ribosomal_bL25_b-dom"/>
</dbReference>
<dbReference type="HAMAP" id="MF_01334">
    <property type="entry name" value="Ribosomal_bL25_CTC"/>
    <property type="match status" value="1"/>
</dbReference>
<dbReference type="Pfam" id="PF01386">
    <property type="entry name" value="Ribosomal_L25p"/>
    <property type="match status" value="1"/>
</dbReference>
<keyword evidence="2 5" id="KW-0694">RNA-binding</keyword>
<comment type="function">
    <text evidence="5">This is one of the proteins that binds to the 5S RNA in the ribosome where it forms part of the central protuberance.</text>
</comment>
<keyword evidence="3 5" id="KW-0689">Ribosomal protein</keyword>
<dbReference type="Gene3D" id="2.40.240.10">
    <property type="entry name" value="Ribosomal Protein L25, Chain P"/>
    <property type="match status" value="1"/>
</dbReference>
<evidence type="ECO:0000259" key="8">
    <source>
        <dbReference type="Pfam" id="PF14693"/>
    </source>
</evidence>
<evidence type="ECO:0000313" key="10">
    <source>
        <dbReference type="Proteomes" id="UP001501004"/>
    </source>
</evidence>
<reference evidence="10" key="1">
    <citation type="journal article" date="2019" name="Int. J. Syst. Evol. Microbiol.">
        <title>The Global Catalogue of Microorganisms (GCM) 10K type strain sequencing project: providing services to taxonomists for standard genome sequencing and annotation.</title>
        <authorList>
            <consortium name="The Broad Institute Genomics Platform"/>
            <consortium name="The Broad Institute Genome Sequencing Center for Infectious Disease"/>
            <person name="Wu L."/>
            <person name="Ma J."/>
        </authorList>
    </citation>
    <scope>NUCLEOTIDE SEQUENCE [LARGE SCALE GENOMIC DNA]</scope>
    <source>
        <strain evidence="10">JCM 16949</strain>
    </source>
</reference>
<evidence type="ECO:0000256" key="1">
    <source>
        <dbReference type="ARBA" id="ARBA00022730"/>
    </source>
</evidence>
<feature type="compositionally biased region" description="Low complexity" evidence="6">
    <location>
        <begin position="224"/>
        <end position="239"/>
    </location>
</feature>
<dbReference type="EMBL" id="BAABAE010000003">
    <property type="protein sequence ID" value="GAA3739425.1"/>
    <property type="molecule type" value="Genomic_DNA"/>
</dbReference>
<feature type="compositionally biased region" description="Acidic residues" evidence="6">
    <location>
        <begin position="204"/>
        <end position="223"/>
    </location>
</feature>
<sequence>MTDKKVSTGKKSDADKKAQADNHIKAELRENFGKGFARRLRAEGRIPAVIYGHGTAPQHVSLPGHEVGLLLRKANAILDLDVAGKKQLALVKDVQKDPVRQIIEHLDLVIVKKGEKVHVEVPIHLEGESFSGTIAMLEVNTIRLEADATSIPERIVIDIEGAEEGTKIHASEATLPEGSSLLDDPELLLVNVIVPAAVSLGEPAEGEEAEGEAAEGAEGEAGAEAESASGEAPAEAAAE</sequence>
<evidence type="ECO:0000256" key="5">
    <source>
        <dbReference type="HAMAP-Rule" id="MF_01334"/>
    </source>
</evidence>
<dbReference type="CDD" id="cd00495">
    <property type="entry name" value="Ribosomal_L25_TL5_CTC"/>
    <property type="match status" value="1"/>
</dbReference>
<dbReference type="Gene3D" id="2.170.120.20">
    <property type="entry name" value="Ribosomal protein L25, beta domain"/>
    <property type="match status" value="1"/>
</dbReference>
<comment type="similarity">
    <text evidence="5">Belongs to the bacterial ribosomal protein bL25 family. CTC subfamily.</text>
</comment>
<evidence type="ECO:0000259" key="7">
    <source>
        <dbReference type="Pfam" id="PF01386"/>
    </source>
</evidence>
<dbReference type="PANTHER" id="PTHR33284:SF1">
    <property type="entry name" value="RIBOSOMAL PROTEIN L25_GLN-TRNA SYNTHETASE, ANTI-CODON-BINDING DOMAIN-CONTAINING PROTEIN"/>
    <property type="match status" value="1"/>
</dbReference>
<evidence type="ECO:0000256" key="3">
    <source>
        <dbReference type="ARBA" id="ARBA00022980"/>
    </source>
</evidence>
<dbReference type="PANTHER" id="PTHR33284">
    <property type="entry name" value="RIBOSOMAL PROTEIN L25/GLN-TRNA SYNTHETASE, ANTI-CODON-BINDING DOMAIN-CONTAINING PROTEIN"/>
    <property type="match status" value="1"/>
</dbReference>
<keyword evidence="4 5" id="KW-0687">Ribonucleoprotein</keyword>
<evidence type="ECO:0000256" key="6">
    <source>
        <dbReference type="SAM" id="MobiDB-lite"/>
    </source>
</evidence>
<accession>A0ABP7FME1</accession>